<evidence type="ECO:0000256" key="1">
    <source>
        <dbReference type="SAM" id="MobiDB-lite"/>
    </source>
</evidence>
<dbReference type="EMBL" id="JAOCCL010000015">
    <property type="protein sequence ID" value="MDH0826392.1"/>
    <property type="molecule type" value="Genomic_DNA"/>
</dbReference>
<evidence type="ECO:0000313" key="3">
    <source>
        <dbReference type="Proteomes" id="UP001160116"/>
    </source>
</evidence>
<dbReference type="RefSeq" id="WP_234304557.1">
    <property type="nucleotide sequence ID" value="NZ_CP090180.1"/>
</dbReference>
<feature type="compositionally biased region" description="Basic and acidic residues" evidence="1">
    <location>
        <begin position="39"/>
        <end position="57"/>
    </location>
</feature>
<gene>
    <name evidence="2" type="ORF">N5C97_07730</name>
</gene>
<protein>
    <submittedName>
        <fullName evidence="2">Uncharacterized protein</fullName>
    </submittedName>
</protein>
<dbReference type="AlphaFoldDB" id="A0AA42M9S4"/>
<feature type="region of interest" description="Disordered" evidence="1">
    <location>
        <begin position="36"/>
        <end position="57"/>
    </location>
</feature>
<accession>A0AA42M9S4</accession>
<name>A0AA42M9S4_ACIJO</name>
<comment type="caution">
    <text evidence="2">The sequence shown here is derived from an EMBL/GenBank/DDBJ whole genome shotgun (WGS) entry which is preliminary data.</text>
</comment>
<dbReference type="Proteomes" id="UP001160116">
    <property type="component" value="Unassembled WGS sequence"/>
</dbReference>
<reference evidence="2" key="1">
    <citation type="submission" date="2022-09" db="EMBL/GenBank/DDBJ databases">
        <title>Intensive care unit water sources are persistently colonized with multi-drug resistant bacteria and are the site of extensive horizontal gene transfer of antibiotic resistance genes.</title>
        <authorList>
            <person name="Diorio-Toth L."/>
        </authorList>
    </citation>
    <scope>NUCLEOTIDE SEQUENCE</scope>
    <source>
        <strain evidence="2">GD03885</strain>
    </source>
</reference>
<proteinExistence type="predicted"/>
<evidence type="ECO:0000313" key="2">
    <source>
        <dbReference type="EMBL" id="MDH0826392.1"/>
    </source>
</evidence>
<sequence length="57" mass="6807">MPIEKETLPKIEENTVQNKTIEVEKLFKSLSEMPSDFYSEERVDEPPQEREVIQIRK</sequence>
<organism evidence="2 3">
    <name type="scientific">Acinetobacter johnsonii</name>
    <dbReference type="NCBI Taxonomy" id="40214"/>
    <lineage>
        <taxon>Bacteria</taxon>
        <taxon>Pseudomonadati</taxon>
        <taxon>Pseudomonadota</taxon>
        <taxon>Gammaproteobacteria</taxon>
        <taxon>Moraxellales</taxon>
        <taxon>Moraxellaceae</taxon>
        <taxon>Acinetobacter</taxon>
    </lineage>
</organism>